<evidence type="ECO:0000256" key="1">
    <source>
        <dbReference type="ARBA" id="ARBA00004430"/>
    </source>
</evidence>
<evidence type="ECO:0000313" key="8">
    <source>
        <dbReference type="Proteomes" id="UP000053237"/>
    </source>
</evidence>
<evidence type="ECO:0000256" key="6">
    <source>
        <dbReference type="ARBA" id="ARBA00023273"/>
    </source>
</evidence>
<reference evidence="7 8" key="1">
    <citation type="submission" date="2012-05" db="EMBL/GenBank/DDBJ databases">
        <title>Recombination and specialization in a pathogen metapopulation.</title>
        <authorList>
            <person name="Gardiner A."/>
            <person name="Kemen E."/>
            <person name="Schultz-Larsen T."/>
            <person name="MacLean D."/>
            <person name="Van Oosterhout C."/>
            <person name="Jones J.D.G."/>
        </authorList>
    </citation>
    <scope>NUCLEOTIDE SEQUENCE [LARGE SCALE GENOMIC DNA]</scope>
    <source>
        <strain evidence="7 8">Ac Nc2</strain>
    </source>
</reference>
<dbReference type="OrthoDB" id="10259249at2759"/>
<proteinExistence type="inferred from homology"/>
<name>A0A024GUB3_9STRA</name>
<comment type="caution">
    <text evidence="7">The sequence shown here is derived from an EMBL/GenBank/DDBJ whole genome shotgun (WGS) entry which is preliminary data.</text>
</comment>
<keyword evidence="5" id="KW-0206">Cytoskeleton</keyword>
<dbReference type="Proteomes" id="UP000053237">
    <property type="component" value="Unassembled WGS sequence"/>
</dbReference>
<dbReference type="PANTHER" id="PTHR31078">
    <property type="entry name" value="CILIA- AND FLAGELLA-ASSOCIATED PROTEIN 300"/>
    <property type="match status" value="1"/>
</dbReference>
<comment type="similarity">
    <text evidence="2">Belongs to the CFAP300 family.</text>
</comment>
<evidence type="ECO:0000256" key="3">
    <source>
        <dbReference type="ARBA" id="ARBA00022174"/>
    </source>
</evidence>
<evidence type="ECO:0000256" key="2">
    <source>
        <dbReference type="ARBA" id="ARBA00009205"/>
    </source>
</evidence>
<evidence type="ECO:0000256" key="4">
    <source>
        <dbReference type="ARBA" id="ARBA00022490"/>
    </source>
</evidence>
<dbReference type="STRING" id="65357.A0A024GUB3"/>
<dbReference type="GO" id="GO:0005930">
    <property type="term" value="C:axoneme"/>
    <property type="evidence" value="ECO:0007669"/>
    <property type="project" value="UniProtKB-SubCell"/>
</dbReference>
<evidence type="ECO:0000313" key="7">
    <source>
        <dbReference type="EMBL" id="CCI50331.1"/>
    </source>
</evidence>
<comment type="subcellular location">
    <subcellularLocation>
        <location evidence="1">Cytoplasm</location>
        <location evidence="1">Cytoskeleton</location>
        <location evidence="1">Cilium axoneme</location>
    </subcellularLocation>
</comment>
<keyword evidence="4" id="KW-0963">Cytoplasm</keyword>
<keyword evidence="8" id="KW-1185">Reference proteome</keyword>
<dbReference type="InParanoid" id="A0A024GUB3"/>
<gene>
    <name evidence="7" type="ORF">BN9_119980</name>
</gene>
<dbReference type="EMBL" id="CAIX01000451">
    <property type="protein sequence ID" value="CCI50331.1"/>
    <property type="molecule type" value="Genomic_DNA"/>
</dbReference>
<dbReference type="PANTHER" id="PTHR31078:SF1">
    <property type="entry name" value="CILIA- AND FLAGELLA-ASSOCIATED PROTEIN 300"/>
    <property type="match status" value="1"/>
</dbReference>
<accession>A0A024GUB3</accession>
<dbReference type="InterPro" id="IPR029416">
    <property type="entry name" value="CFAP300"/>
</dbReference>
<sequence>MPPAFAPKSGVGDESIPTEFRHLGSVFLRSQDQKLQLKLFQWDMQANLQIERFYIGGEFGRIGNGQDIALLDSFFSDQGVKKILKLPSCSPDIACALMYKELKTTVTTCAFFDKILGSNIVSRTGVIRRCLNEYHNEISIDDLLKKMMVESDNDENNIFTNVERQEFIYHIFRSVVVGGSLAQADENIFSYISATKSIYKGLLAVIKKPSNPNGLEITSRVYQVRCPAMSHSSLFLTKSSYNSCYVIVDPKKRLITAWHYSYQSFW</sequence>
<evidence type="ECO:0000256" key="5">
    <source>
        <dbReference type="ARBA" id="ARBA00023212"/>
    </source>
</evidence>
<keyword evidence="6" id="KW-0966">Cell projection</keyword>
<protein>
    <recommendedName>
        <fullName evidence="3">Cilia- and flagella-associated protein 300</fullName>
    </recommendedName>
</protein>
<dbReference type="AlphaFoldDB" id="A0A024GUB3"/>
<dbReference type="Pfam" id="PF14926">
    <property type="entry name" value="CFAP300"/>
    <property type="match status" value="1"/>
</dbReference>
<organism evidence="7 8">
    <name type="scientific">Albugo candida</name>
    <dbReference type="NCBI Taxonomy" id="65357"/>
    <lineage>
        <taxon>Eukaryota</taxon>
        <taxon>Sar</taxon>
        <taxon>Stramenopiles</taxon>
        <taxon>Oomycota</taxon>
        <taxon>Peronosporomycetes</taxon>
        <taxon>Albuginales</taxon>
        <taxon>Albuginaceae</taxon>
        <taxon>Albugo</taxon>
    </lineage>
</organism>